<dbReference type="Proteomes" id="UP000276133">
    <property type="component" value="Unassembled WGS sequence"/>
</dbReference>
<dbReference type="OrthoDB" id="5593012at2759"/>
<dbReference type="GO" id="GO:0007018">
    <property type="term" value="P:microtubule-based movement"/>
    <property type="evidence" value="ECO:0007669"/>
    <property type="project" value="InterPro"/>
</dbReference>
<reference evidence="2 3" key="1">
    <citation type="journal article" date="2018" name="Sci. Rep.">
        <title>Genomic signatures of local adaptation to the degree of environmental predictability in rotifers.</title>
        <authorList>
            <person name="Franch-Gras L."/>
            <person name="Hahn C."/>
            <person name="Garcia-Roger E.M."/>
            <person name="Carmona M.J."/>
            <person name="Serra M."/>
            <person name="Gomez A."/>
        </authorList>
    </citation>
    <scope>NUCLEOTIDE SEQUENCE [LARGE SCALE GENOMIC DNA]</scope>
    <source>
        <strain evidence="2">HYR1</strain>
    </source>
</reference>
<comment type="caution">
    <text evidence="2">The sequence shown here is derived from an EMBL/GenBank/DDBJ whole genome shotgun (WGS) entry which is preliminary data.</text>
</comment>
<dbReference type="GO" id="GO:0005858">
    <property type="term" value="C:axonemal dynein complex"/>
    <property type="evidence" value="ECO:0007669"/>
    <property type="project" value="TreeGrafter"/>
</dbReference>
<dbReference type="STRING" id="10195.A0A3M7SEN7"/>
<dbReference type="InterPro" id="IPR026983">
    <property type="entry name" value="DHC"/>
</dbReference>
<dbReference type="GO" id="GO:0017111">
    <property type="term" value="F:ribonucleoside triphosphate phosphatase activity"/>
    <property type="evidence" value="ECO:0007669"/>
    <property type="project" value="UniProtKB-EC"/>
</dbReference>
<dbReference type="Pfam" id="PF12774">
    <property type="entry name" value="AAA_6"/>
    <property type="match status" value="1"/>
</dbReference>
<dbReference type="PANTHER" id="PTHR46532:SF13">
    <property type="entry name" value="CYTOPLASMIC DYNEIN 1 HEAVY CHAIN 1"/>
    <property type="match status" value="1"/>
</dbReference>
<keyword evidence="3" id="KW-1185">Reference proteome</keyword>
<accession>A0A3M7SEN7</accession>
<evidence type="ECO:0000313" key="2">
    <source>
        <dbReference type="EMBL" id="RNA34000.1"/>
    </source>
</evidence>
<dbReference type="AlphaFoldDB" id="A0A3M7SEN7"/>
<evidence type="ECO:0000259" key="1">
    <source>
        <dbReference type="Pfam" id="PF12774"/>
    </source>
</evidence>
<name>A0A3M7SEN7_BRAPC</name>
<dbReference type="EC" id="3.6.1.15" evidence="2"/>
<protein>
    <submittedName>
        <fullName evidence="2">Dynein heavy chain axonemal</fullName>
        <ecNumber evidence="2">3.6.1.15</ecNumber>
    </submittedName>
</protein>
<dbReference type="InterPro" id="IPR027417">
    <property type="entry name" value="P-loop_NTPase"/>
</dbReference>
<dbReference type="GO" id="GO:0045505">
    <property type="term" value="F:dynein intermediate chain binding"/>
    <property type="evidence" value="ECO:0007669"/>
    <property type="project" value="InterPro"/>
</dbReference>
<dbReference type="PANTHER" id="PTHR46532">
    <property type="entry name" value="MALE FERTILITY FACTOR KL5"/>
    <property type="match status" value="1"/>
</dbReference>
<feature type="domain" description="Dynein heavy chain hydrolytic ATP-binding dynein motor region" evidence="1">
    <location>
        <begin position="111"/>
        <end position="168"/>
    </location>
</feature>
<dbReference type="Gene3D" id="3.40.50.300">
    <property type="entry name" value="P-loop containing nucleotide triphosphate hydrolases"/>
    <property type="match status" value="1"/>
</dbReference>
<gene>
    <name evidence="2" type="ORF">BpHYR1_046717</name>
</gene>
<dbReference type="GO" id="GO:0005524">
    <property type="term" value="F:ATP binding"/>
    <property type="evidence" value="ECO:0007669"/>
    <property type="project" value="InterPro"/>
</dbReference>
<dbReference type="GO" id="GO:0051959">
    <property type="term" value="F:dynein light intermediate chain binding"/>
    <property type="evidence" value="ECO:0007669"/>
    <property type="project" value="InterPro"/>
</dbReference>
<organism evidence="2 3">
    <name type="scientific">Brachionus plicatilis</name>
    <name type="common">Marine rotifer</name>
    <name type="synonym">Brachionus muelleri</name>
    <dbReference type="NCBI Taxonomy" id="10195"/>
    <lineage>
        <taxon>Eukaryota</taxon>
        <taxon>Metazoa</taxon>
        <taxon>Spiralia</taxon>
        <taxon>Gnathifera</taxon>
        <taxon>Rotifera</taxon>
        <taxon>Eurotatoria</taxon>
        <taxon>Monogononta</taxon>
        <taxon>Pseudotrocha</taxon>
        <taxon>Ploima</taxon>
        <taxon>Brachionidae</taxon>
        <taxon>Brachionus</taxon>
    </lineage>
</organism>
<keyword evidence="2" id="KW-0378">Hydrolase</keyword>
<evidence type="ECO:0000313" key="3">
    <source>
        <dbReference type="Proteomes" id="UP000276133"/>
    </source>
</evidence>
<sequence>MCLLSGKFTNNLSKVERTKFETLITIHDHQSDKFDDLCRMPFTCRWAVHPPDQLALAKPRPPKSWADVCENMWSCSIARTKWTSAVWAAFTRVWPSRAHGDALTNSIASGLSVAAQQIAIVLQCKKERKKQFIFTDGDLVEMNTEFGIFLTMNPGYAGCQELPENLKIFKIYLGEV</sequence>
<proteinExistence type="predicted"/>
<dbReference type="EMBL" id="REGN01001539">
    <property type="protein sequence ID" value="RNA34000.1"/>
    <property type="molecule type" value="Genomic_DNA"/>
</dbReference>
<dbReference type="InterPro" id="IPR035699">
    <property type="entry name" value="AAA_6"/>
</dbReference>